<dbReference type="InterPro" id="IPR009009">
    <property type="entry name" value="RlpA-like_DPBB"/>
</dbReference>
<dbReference type="AlphaFoldDB" id="A0A978V9T3"/>
<evidence type="ECO:0000313" key="2">
    <source>
        <dbReference type="EMBL" id="KAH7524668.1"/>
    </source>
</evidence>
<evidence type="ECO:0000259" key="1">
    <source>
        <dbReference type="Pfam" id="PF03330"/>
    </source>
</evidence>
<accession>A0A978V9T3</accession>
<dbReference type="InterPro" id="IPR036908">
    <property type="entry name" value="RlpA-like_sf"/>
</dbReference>
<dbReference type="Gene3D" id="2.40.40.10">
    <property type="entry name" value="RlpA-like domain"/>
    <property type="match status" value="1"/>
</dbReference>
<proteinExistence type="predicted"/>
<dbReference type="PANTHER" id="PTHR47480">
    <property type="entry name" value="EG45-LIKE DOMAIN CONTAINING PROTEIN"/>
    <property type="match status" value="1"/>
</dbReference>
<protein>
    <recommendedName>
        <fullName evidence="1">RlpA-like protein double-psi beta-barrel domain-containing protein</fullName>
    </recommendedName>
</protein>
<comment type="caution">
    <text evidence="2">The sequence shown here is derived from an EMBL/GenBank/DDBJ whole genome shotgun (WGS) entry which is preliminary data.</text>
</comment>
<evidence type="ECO:0000313" key="3">
    <source>
        <dbReference type="Proteomes" id="UP000813462"/>
    </source>
</evidence>
<dbReference type="CDD" id="cd22269">
    <property type="entry name" value="DPBB_EG45-like"/>
    <property type="match status" value="1"/>
</dbReference>
<organism evidence="2 3">
    <name type="scientific">Ziziphus jujuba var. spinosa</name>
    <dbReference type="NCBI Taxonomy" id="714518"/>
    <lineage>
        <taxon>Eukaryota</taxon>
        <taxon>Viridiplantae</taxon>
        <taxon>Streptophyta</taxon>
        <taxon>Embryophyta</taxon>
        <taxon>Tracheophyta</taxon>
        <taxon>Spermatophyta</taxon>
        <taxon>Magnoliopsida</taxon>
        <taxon>eudicotyledons</taxon>
        <taxon>Gunneridae</taxon>
        <taxon>Pentapetalae</taxon>
        <taxon>rosids</taxon>
        <taxon>fabids</taxon>
        <taxon>Rosales</taxon>
        <taxon>Rhamnaceae</taxon>
        <taxon>Paliureae</taxon>
        <taxon>Ziziphus</taxon>
    </lineage>
</organism>
<dbReference type="Proteomes" id="UP000813462">
    <property type="component" value="Unassembled WGS sequence"/>
</dbReference>
<gene>
    <name evidence="2" type="ORF">FEM48_Zijuj06G0144100</name>
</gene>
<name>A0A978V9T3_ZIZJJ</name>
<sequence>MVFNVLNNEINSNEMQRERPTTIPRGRVLCGGERWARDNGAACGRRYQLRCISGPNRPCRVGSIVAEVVDLCRRDPCPSTLVLSTKAFDAISRFPKVKINVEYAQMMIEIVSYEILGIVSGNKDEGDVLPPDIKVSAFQSGGIPA</sequence>
<dbReference type="Pfam" id="PF03330">
    <property type="entry name" value="DPBB_1"/>
    <property type="match status" value="1"/>
</dbReference>
<reference evidence="2" key="1">
    <citation type="journal article" date="2021" name="Front. Plant Sci.">
        <title>Chromosome-Scale Genome Assembly for Chinese Sour Jujube and Insights Into Its Genome Evolution and Domestication Signature.</title>
        <authorList>
            <person name="Shen L.-Y."/>
            <person name="Luo H."/>
            <person name="Wang X.-L."/>
            <person name="Wang X.-M."/>
            <person name="Qiu X.-J."/>
            <person name="Liu H."/>
            <person name="Zhou S.-S."/>
            <person name="Jia K.-H."/>
            <person name="Nie S."/>
            <person name="Bao Y.-T."/>
            <person name="Zhang R.-G."/>
            <person name="Yun Q.-Z."/>
            <person name="Chai Y.-H."/>
            <person name="Lu J.-Y."/>
            <person name="Li Y."/>
            <person name="Zhao S.-W."/>
            <person name="Mao J.-F."/>
            <person name="Jia S.-G."/>
            <person name="Mao Y.-M."/>
        </authorList>
    </citation>
    <scope>NUCLEOTIDE SEQUENCE</scope>
    <source>
        <strain evidence="2">AT0</strain>
        <tissue evidence="2">Leaf</tissue>
    </source>
</reference>
<dbReference type="EMBL" id="JAEACU010000006">
    <property type="protein sequence ID" value="KAH7524668.1"/>
    <property type="molecule type" value="Genomic_DNA"/>
</dbReference>
<dbReference type="PANTHER" id="PTHR47480:SF5">
    <property type="entry name" value="EG45-LIKE DOMAIN CONTAINING PROTEIN"/>
    <property type="match status" value="1"/>
</dbReference>
<feature type="domain" description="RlpA-like protein double-psi beta-barrel" evidence="1">
    <location>
        <begin position="33"/>
        <end position="103"/>
    </location>
</feature>
<dbReference type="SUPFAM" id="SSF50685">
    <property type="entry name" value="Barwin-like endoglucanases"/>
    <property type="match status" value="1"/>
</dbReference>